<dbReference type="PANTHER" id="PTHR42716:SF2">
    <property type="entry name" value="L-ASPARTATE OXIDASE, CHLOROPLASTIC"/>
    <property type="match status" value="1"/>
</dbReference>
<dbReference type="InterPro" id="IPR036188">
    <property type="entry name" value="FAD/NAD-bd_sf"/>
</dbReference>
<dbReference type="InterPro" id="IPR005288">
    <property type="entry name" value="NadB"/>
</dbReference>
<dbReference type="GO" id="GO:0033765">
    <property type="term" value="F:steroid dehydrogenase activity, acting on the CH-CH group of donors"/>
    <property type="evidence" value="ECO:0007669"/>
    <property type="project" value="UniProtKB-ARBA"/>
</dbReference>
<keyword evidence="8 13" id="KW-0274">FAD</keyword>
<evidence type="ECO:0000256" key="8">
    <source>
        <dbReference type="ARBA" id="ARBA00022827"/>
    </source>
</evidence>
<proteinExistence type="inferred from homology"/>
<dbReference type="InterPro" id="IPR037099">
    <property type="entry name" value="Fum_R/Succ_DH_flav-like_C_sf"/>
</dbReference>
<dbReference type="InterPro" id="IPR015939">
    <property type="entry name" value="Fum_Rdtase/Succ_DH_flav-like_C"/>
</dbReference>
<gene>
    <name evidence="16" type="ORF">CLV29_2751</name>
</gene>
<dbReference type="Gene3D" id="3.90.700.10">
    <property type="entry name" value="Succinate dehydrogenase/fumarate reductase flavoprotein, catalytic domain"/>
    <property type="match status" value="1"/>
</dbReference>
<dbReference type="Pfam" id="PF02910">
    <property type="entry name" value="Succ_DH_flav_C"/>
    <property type="match status" value="1"/>
</dbReference>
<comment type="catalytic activity">
    <reaction evidence="11">
        <text>L-aspartate + O2 = iminosuccinate + H2O2</text>
        <dbReference type="Rhea" id="RHEA:25876"/>
        <dbReference type="ChEBI" id="CHEBI:15379"/>
        <dbReference type="ChEBI" id="CHEBI:16240"/>
        <dbReference type="ChEBI" id="CHEBI:29991"/>
        <dbReference type="ChEBI" id="CHEBI:77875"/>
        <dbReference type="EC" id="1.4.3.16"/>
    </reaction>
    <physiologicalReaction direction="left-to-right" evidence="11">
        <dbReference type="Rhea" id="RHEA:25877"/>
    </physiologicalReaction>
</comment>
<name>A0A4R7J4R0_9ACTN</name>
<evidence type="ECO:0000256" key="11">
    <source>
        <dbReference type="ARBA" id="ARBA00048305"/>
    </source>
</evidence>
<organism evidence="16 17">
    <name type="scientific">Naumannella halotolerans</name>
    <dbReference type="NCBI Taxonomy" id="993414"/>
    <lineage>
        <taxon>Bacteria</taxon>
        <taxon>Bacillati</taxon>
        <taxon>Actinomycetota</taxon>
        <taxon>Actinomycetes</taxon>
        <taxon>Propionibacteriales</taxon>
        <taxon>Propionibacteriaceae</taxon>
        <taxon>Naumannella</taxon>
    </lineage>
</organism>
<keyword evidence="6 13" id="KW-0285">Flavoprotein</keyword>
<evidence type="ECO:0000256" key="13">
    <source>
        <dbReference type="RuleBase" id="RU362049"/>
    </source>
</evidence>
<dbReference type="Gene3D" id="3.50.50.60">
    <property type="entry name" value="FAD/NAD(P)-binding domain"/>
    <property type="match status" value="1"/>
</dbReference>
<comment type="cofactor">
    <cofactor evidence="1 13">
        <name>FAD</name>
        <dbReference type="ChEBI" id="CHEBI:57692"/>
    </cofactor>
</comment>
<dbReference type="Gene3D" id="1.20.58.100">
    <property type="entry name" value="Fumarate reductase/succinate dehydrogenase flavoprotein-like, C-terminal domain"/>
    <property type="match status" value="1"/>
</dbReference>
<dbReference type="GO" id="GO:0034628">
    <property type="term" value="P:'de novo' NAD+ biosynthetic process from L-aspartate"/>
    <property type="evidence" value="ECO:0007669"/>
    <property type="project" value="TreeGrafter"/>
</dbReference>
<dbReference type="NCBIfam" id="TIGR00551">
    <property type="entry name" value="nadB"/>
    <property type="match status" value="1"/>
</dbReference>
<comment type="caution">
    <text evidence="16">The sequence shown here is derived from an EMBL/GenBank/DDBJ whole genome shotgun (WGS) entry which is preliminary data.</text>
</comment>
<comment type="similarity">
    <text evidence="3 13">Belongs to the FAD-dependent oxidoreductase 2 family. NadB subfamily.</text>
</comment>
<evidence type="ECO:0000256" key="7">
    <source>
        <dbReference type="ARBA" id="ARBA00022642"/>
    </source>
</evidence>
<keyword evidence="9 13" id="KW-0560">Oxidoreductase</keyword>
<dbReference type="GO" id="GO:0008734">
    <property type="term" value="F:L-aspartate oxidase activity"/>
    <property type="evidence" value="ECO:0007669"/>
    <property type="project" value="UniProtKB-UniRule"/>
</dbReference>
<dbReference type="AlphaFoldDB" id="A0A4R7J4R0"/>
<keyword evidence="17" id="KW-1185">Reference proteome</keyword>
<evidence type="ECO:0000256" key="12">
    <source>
        <dbReference type="NCBIfam" id="TIGR00551"/>
    </source>
</evidence>
<evidence type="ECO:0000256" key="2">
    <source>
        <dbReference type="ARBA" id="ARBA00004950"/>
    </source>
</evidence>
<feature type="domain" description="Fumarate reductase/succinate dehydrogenase flavoprotein-like C-terminal" evidence="15">
    <location>
        <begin position="458"/>
        <end position="501"/>
    </location>
</feature>
<dbReference type="OrthoDB" id="9805351at2"/>
<dbReference type="InterPro" id="IPR003953">
    <property type="entry name" value="FAD-dep_OxRdtase_2_FAD-bd"/>
</dbReference>
<evidence type="ECO:0000313" key="16">
    <source>
        <dbReference type="EMBL" id="TDT31333.1"/>
    </source>
</evidence>
<dbReference type="UniPathway" id="UPA00253">
    <property type="reaction ID" value="UER00326"/>
</dbReference>
<dbReference type="Pfam" id="PF00890">
    <property type="entry name" value="FAD_binding_2"/>
    <property type="match status" value="1"/>
</dbReference>
<evidence type="ECO:0000256" key="6">
    <source>
        <dbReference type="ARBA" id="ARBA00022630"/>
    </source>
</evidence>
<dbReference type="Proteomes" id="UP000295371">
    <property type="component" value="Unassembled WGS sequence"/>
</dbReference>
<comment type="function">
    <text evidence="10">Catalyzes the oxidation of L-aspartate to iminoaspartate, the first step in the de novo biosynthesis of NAD(+).</text>
</comment>
<dbReference type="PRINTS" id="PR00368">
    <property type="entry name" value="FADPNR"/>
</dbReference>
<dbReference type="PANTHER" id="PTHR42716">
    <property type="entry name" value="L-ASPARTATE OXIDASE"/>
    <property type="match status" value="1"/>
</dbReference>
<evidence type="ECO:0000256" key="9">
    <source>
        <dbReference type="ARBA" id="ARBA00023002"/>
    </source>
</evidence>
<evidence type="ECO:0000256" key="5">
    <source>
        <dbReference type="ARBA" id="ARBA00021901"/>
    </source>
</evidence>
<reference evidence="16 17" key="1">
    <citation type="submission" date="2019-03" db="EMBL/GenBank/DDBJ databases">
        <title>Genomic Encyclopedia of Archaeal and Bacterial Type Strains, Phase II (KMG-II): from individual species to whole genera.</title>
        <authorList>
            <person name="Goeker M."/>
        </authorList>
    </citation>
    <scope>NUCLEOTIDE SEQUENCE [LARGE SCALE GENOMIC DNA]</scope>
    <source>
        <strain evidence="16 17">DSM 24323</strain>
    </source>
</reference>
<dbReference type="FunFam" id="3.90.700.10:FF:000002">
    <property type="entry name" value="L-aspartate oxidase"/>
    <property type="match status" value="1"/>
</dbReference>
<dbReference type="SUPFAM" id="SSF51905">
    <property type="entry name" value="FAD/NAD(P)-binding domain"/>
    <property type="match status" value="1"/>
</dbReference>
<dbReference type="EC" id="1.4.3.16" evidence="4 12"/>
<evidence type="ECO:0000259" key="14">
    <source>
        <dbReference type="Pfam" id="PF00890"/>
    </source>
</evidence>
<comment type="pathway">
    <text evidence="2 13">Cofactor biosynthesis; NAD(+) biosynthesis; iminoaspartate from L-aspartate (oxidase route): step 1/1.</text>
</comment>
<evidence type="ECO:0000256" key="10">
    <source>
        <dbReference type="ARBA" id="ARBA00029426"/>
    </source>
</evidence>
<evidence type="ECO:0000256" key="4">
    <source>
        <dbReference type="ARBA" id="ARBA00012173"/>
    </source>
</evidence>
<dbReference type="EMBL" id="SOAW01000002">
    <property type="protein sequence ID" value="TDT31333.1"/>
    <property type="molecule type" value="Genomic_DNA"/>
</dbReference>
<dbReference type="GO" id="GO:0005737">
    <property type="term" value="C:cytoplasm"/>
    <property type="evidence" value="ECO:0007669"/>
    <property type="project" value="UniProtKB-SubCell"/>
</dbReference>
<dbReference type="InterPro" id="IPR027477">
    <property type="entry name" value="Succ_DH/fumarate_Rdtase_cat_sf"/>
</dbReference>
<feature type="domain" description="FAD-dependent oxidoreductase 2 FAD-binding" evidence="14">
    <location>
        <begin position="9"/>
        <end position="379"/>
    </location>
</feature>
<evidence type="ECO:0000259" key="15">
    <source>
        <dbReference type="Pfam" id="PF02910"/>
    </source>
</evidence>
<dbReference type="SUPFAM" id="SSF46977">
    <property type="entry name" value="Succinate dehydrogenase/fumarate reductase flavoprotein C-terminal domain"/>
    <property type="match status" value="1"/>
</dbReference>
<protein>
    <recommendedName>
        <fullName evidence="5 12">L-aspartate oxidase</fullName>
        <ecNumber evidence="4 12">1.4.3.16</ecNumber>
    </recommendedName>
</protein>
<evidence type="ECO:0000313" key="17">
    <source>
        <dbReference type="Proteomes" id="UP000295371"/>
    </source>
</evidence>
<comment type="subcellular location">
    <subcellularLocation>
        <location evidence="13">Cytoplasm</location>
    </subcellularLocation>
</comment>
<keyword evidence="7 13" id="KW-0662">Pyridine nucleotide biosynthesis</keyword>
<dbReference type="RefSeq" id="WP_133755623.1">
    <property type="nucleotide sequence ID" value="NZ_SOAW01000002.1"/>
</dbReference>
<dbReference type="SUPFAM" id="SSF56425">
    <property type="entry name" value="Succinate dehydrogenase/fumarate reductase flavoprotein, catalytic domain"/>
    <property type="match status" value="1"/>
</dbReference>
<accession>A0A4R7J4R0</accession>
<evidence type="ECO:0000256" key="1">
    <source>
        <dbReference type="ARBA" id="ARBA00001974"/>
    </source>
</evidence>
<evidence type="ECO:0000256" key="3">
    <source>
        <dbReference type="ARBA" id="ARBA00008562"/>
    </source>
</evidence>
<sequence>MTGADERPVIIVGGGAAALSTAISLIGAGQPVMIIGKDGVGDGSTALAQGGLAAVLDPADSAEAHQLDTQTAGAGLCDPDAVRELVQAAPGAITRLATLGARFDTDRHGDWALGLEGGHSARRVVHAGGDASGAMVAATLGSAIRSAAAEGRAELVRAMVSGLLLGADGEVCGVQTVDEDGTVRQLRARAVVLATGGPGRAWPLTTNPPTATGDGLALALRAGAVARDLEFVQFHPTALDVPGPQTVLVSEAVRGEGAVLVDETGSALMVERHRLGDLAPRDVVAAAIHEHQLTGGRVWLDATMIDDFASHFPTVDRFCRAAGIVPETDPIPVRPAEHYHCGGVLADLSGRTTVRGLYAVGEVASTGVQGANRLASNSLTEALIAGERAGALLARSAGEPTEPVRSTAGDGLDRSALPALRSVVGRGIGVLRDRTGLLDALAALDGLDVPGDGTRADIETANLRLVARAIGTAALNRTESRGCHRRSDHRRTSEQWQRHQELIMTAGGDFVPFGRSAQVAA</sequence>